<keyword evidence="4" id="KW-1185">Reference proteome</keyword>
<evidence type="ECO:0000313" key="3">
    <source>
        <dbReference type="EMBL" id="KIX13543.1"/>
    </source>
</evidence>
<name>A0A0D2HSQ6_9BACT</name>
<sequence>MSFRINPLWWPILLAGSPILIPFVAAKNKRFKAGRIKADISNKTRIDQAKPLDLPELDRLELTILVEEKAQKGFLGDAGVSYLFKTDKGSLLYDLGFGPERPTLTHNAAKLGFTLDQAEALAISHLHPDHMGGMKASSKKQVTYPKELGSAGFKTCFLPDKAEAKGFKPKIVMEPGLLTGGLGTTGPLARSLFFMGYTEEQAIVARLKGKGLVVFTGCGHPTAEVILKMARRLGDEPIYAFGGGLHFPITTGRGNKLGIQFQQIIGTGKPPWDPISDKELTNTIKAINQAGPQKVFLSAHDTCDHAIDRFRNELKSQTTVLEAGGTYKI</sequence>
<dbReference type="PANTHER" id="PTHR13754">
    <property type="entry name" value="METALLO-BETA-LACTAMASE SUPERFAMILY PROTEIN"/>
    <property type="match status" value="1"/>
</dbReference>
<dbReference type="InterPro" id="IPR001279">
    <property type="entry name" value="Metallo-B-lactamas"/>
</dbReference>
<feature type="domain" description="Metallo-beta-lactamase" evidence="2">
    <location>
        <begin position="78"/>
        <end position="135"/>
    </location>
</feature>
<dbReference type="GO" id="GO:0016740">
    <property type="term" value="F:transferase activity"/>
    <property type="evidence" value="ECO:0007669"/>
    <property type="project" value="TreeGrafter"/>
</dbReference>
<comment type="caution">
    <text evidence="3">The sequence shown here is derived from an EMBL/GenBank/DDBJ whole genome shotgun (WGS) entry which is preliminary data.</text>
</comment>
<dbReference type="RefSeq" id="WP_044349248.1">
    <property type="nucleotide sequence ID" value="NZ_AZAC01000015.1"/>
</dbReference>
<dbReference type="InterPro" id="IPR052926">
    <property type="entry name" value="Metallo-beta-lactamase_dom"/>
</dbReference>
<dbReference type="SUPFAM" id="SSF56281">
    <property type="entry name" value="Metallo-hydrolase/oxidoreductase"/>
    <property type="match status" value="1"/>
</dbReference>
<keyword evidence="1" id="KW-0472">Membrane</keyword>
<dbReference type="EMBL" id="AZAC01000015">
    <property type="protein sequence ID" value="KIX13543.1"/>
    <property type="molecule type" value="Genomic_DNA"/>
</dbReference>
<dbReference type="Pfam" id="PF00753">
    <property type="entry name" value="Lactamase_B"/>
    <property type="match status" value="1"/>
</dbReference>
<reference evidence="3 4" key="1">
    <citation type="submission" date="2013-11" db="EMBL/GenBank/DDBJ databases">
        <title>Metagenomic analysis of a methanogenic consortium involved in long chain n-alkane degradation.</title>
        <authorList>
            <person name="Davidova I.A."/>
            <person name="Callaghan A.V."/>
            <person name="Wawrik B."/>
            <person name="Pruitt S."/>
            <person name="Marks C."/>
            <person name="Duncan K.E."/>
            <person name="Suflita J.M."/>
        </authorList>
    </citation>
    <scope>NUCLEOTIDE SEQUENCE [LARGE SCALE GENOMIC DNA]</scope>
    <source>
        <strain evidence="3 4">SPR</strain>
    </source>
</reference>
<dbReference type="InParanoid" id="A0A0D2HSQ6"/>
<keyword evidence="3" id="KW-0378">Hydrolase</keyword>
<dbReference type="OrthoDB" id="9803916at2"/>
<dbReference type="AlphaFoldDB" id="A0A0D2HSQ6"/>
<dbReference type="Gene3D" id="3.60.15.10">
    <property type="entry name" value="Ribonuclease Z/Hydroxyacylglutathione hydrolase-like"/>
    <property type="match status" value="1"/>
</dbReference>
<organism evidence="3 4">
    <name type="scientific">Dethiosulfatarculus sandiegensis</name>
    <dbReference type="NCBI Taxonomy" id="1429043"/>
    <lineage>
        <taxon>Bacteria</taxon>
        <taxon>Pseudomonadati</taxon>
        <taxon>Thermodesulfobacteriota</taxon>
        <taxon>Desulfarculia</taxon>
        <taxon>Desulfarculales</taxon>
        <taxon>Desulfarculaceae</taxon>
        <taxon>Dethiosulfatarculus</taxon>
    </lineage>
</organism>
<evidence type="ECO:0000259" key="2">
    <source>
        <dbReference type="Pfam" id="PF00753"/>
    </source>
</evidence>
<evidence type="ECO:0000313" key="4">
    <source>
        <dbReference type="Proteomes" id="UP000032233"/>
    </source>
</evidence>
<dbReference type="PANTHER" id="PTHR13754:SF13">
    <property type="entry name" value="METALLO-BETA-LACTAMASE SUPERFAMILY PROTEIN (AFU_ORTHOLOGUE AFUA_3G07630)"/>
    <property type="match status" value="1"/>
</dbReference>
<dbReference type="InterPro" id="IPR041712">
    <property type="entry name" value="DHPS-like_MBL-fold"/>
</dbReference>
<dbReference type="STRING" id="1429043.X474_13740"/>
<dbReference type="GO" id="GO:0016787">
    <property type="term" value="F:hydrolase activity"/>
    <property type="evidence" value="ECO:0007669"/>
    <property type="project" value="UniProtKB-KW"/>
</dbReference>
<accession>A0A0D2HSQ6</accession>
<evidence type="ECO:0000256" key="1">
    <source>
        <dbReference type="SAM" id="Phobius"/>
    </source>
</evidence>
<keyword evidence="1" id="KW-1133">Transmembrane helix</keyword>
<keyword evidence="1" id="KW-0812">Transmembrane</keyword>
<proteinExistence type="predicted"/>
<dbReference type="CDD" id="cd07713">
    <property type="entry name" value="DHPS-like_MBL-fold"/>
    <property type="match status" value="1"/>
</dbReference>
<dbReference type="Proteomes" id="UP000032233">
    <property type="component" value="Unassembled WGS sequence"/>
</dbReference>
<gene>
    <name evidence="3" type="ORF">X474_13740</name>
</gene>
<dbReference type="InterPro" id="IPR036866">
    <property type="entry name" value="RibonucZ/Hydroxyglut_hydro"/>
</dbReference>
<feature type="transmembrane region" description="Helical" evidence="1">
    <location>
        <begin position="6"/>
        <end position="26"/>
    </location>
</feature>
<protein>
    <submittedName>
        <fullName evidence="3">Metal-dependent hydrolase</fullName>
    </submittedName>
</protein>